<dbReference type="GO" id="GO:0003677">
    <property type="term" value="F:DNA binding"/>
    <property type="evidence" value="ECO:0007669"/>
    <property type="project" value="InterPro"/>
</dbReference>
<dbReference type="PANTHER" id="PTHR43133">
    <property type="entry name" value="RNA POLYMERASE ECF-TYPE SIGMA FACTO"/>
    <property type="match status" value="1"/>
</dbReference>
<dbReference type="NCBIfam" id="TIGR02985">
    <property type="entry name" value="Sig70_bacteroi1"/>
    <property type="match status" value="1"/>
</dbReference>
<evidence type="ECO:0000256" key="2">
    <source>
        <dbReference type="ARBA" id="ARBA00023015"/>
    </source>
</evidence>
<dbReference type="InterPro" id="IPR013249">
    <property type="entry name" value="RNA_pol_sigma70_r4_t2"/>
</dbReference>
<reference evidence="7 8" key="1">
    <citation type="submission" date="2019-03" db="EMBL/GenBank/DDBJ databases">
        <title>Genomic Encyclopedia of Type Strains, Phase IV (KMG-IV): sequencing the most valuable type-strain genomes for metagenomic binning, comparative biology and taxonomic classification.</title>
        <authorList>
            <person name="Goeker M."/>
        </authorList>
    </citation>
    <scope>NUCLEOTIDE SEQUENCE [LARGE SCALE GENOMIC DNA]</scope>
    <source>
        <strain evidence="7 8">DSM 21100</strain>
    </source>
</reference>
<dbReference type="NCBIfam" id="TIGR02937">
    <property type="entry name" value="sigma70-ECF"/>
    <property type="match status" value="1"/>
</dbReference>
<evidence type="ECO:0000256" key="4">
    <source>
        <dbReference type="ARBA" id="ARBA00023163"/>
    </source>
</evidence>
<dbReference type="SUPFAM" id="SSF88659">
    <property type="entry name" value="Sigma3 and sigma4 domains of RNA polymerase sigma factors"/>
    <property type="match status" value="1"/>
</dbReference>
<dbReference type="PANTHER" id="PTHR43133:SF46">
    <property type="entry name" value="RNA POLYMERASE SIGMA-70 FACTOR ECF SUBFAMILY"/>
    <property type="match status" value="1"/>
</dbReference>
<name>A0A4R3KWW9_9SPHI</name>
<proteinExistence type="inferred from homology"/>
<dbReference type="GO" id="GO:0016987">
    <property type="term" value="F:sigma factor activity"/>
    <property type="evidence" value="ECO:0007669"/>
    <property type="project" value="UniProtKB-KW"/>
</dbReference>
<evidence type="ECO:0000313" key="7">
    <source>
        <dbReference type="EMBL" id="TCS89246.1"/>
    </source>
</evidence>
<dbReference type="Proteomes" id="UP000295807">
    <property type="component" value="Unassembled WGS sequence"/>
</dbReference>
<sequence>MARASRYRMCSDAELAEFLRSGDPVAFAEVYDRYNTVLLAHAFRKLENREEARDIVQETFSLVWQRREHLDPGSNLSGYLFTTVRNLVLNCFAHRKVKDKYHLSMEQFAAAYGKSQEAADHLIREKQLADAIGREIEELPARMRNVFKLSRREHLDHKEIASRLRISEQTVSSHITHALKILRTRLSTLLLFFFLLFS</sequence>
<dbReference type="GO" id="GO:0006352">
    <property type="term" value="P:DNA-templated transcription initiation"/>
    <property type="evidence" value="ECO:0007669"/>
    <property type="project" value="InterPro"/>
</dbReference>
<dbReference type="Pfam" id="PF08281">
    <property type="entry name" value="Sigma70_r4_2"/>
    <property type="match status" value="1"/>
</dbReference>
<dbReference type="Gene3D" id="1.10.1740.10">
    <property type="match status" value="1"/>
</dbReference>
<evidence type="ECO:0000313" key="8">
    <source>
        <dbReference type="Proteomes" id="UP000295807"/>
    </source>
</evidence>
<dbReference type="Gene3D" id="1.10.10.10">
    <property type="entry name" value="Winged helix-like DNA-binding domain superfamily/Winged helix DNA-binding domain"/>
    <property type="match status" value="1"/>
</dbReference>
<comment type="similarity">
    <text evidence="1">Belongs to the sigma-70 factor family. ECF subfamily.</text>
</comment>
<protein>
    <submittedName>
        <fullName evidence="7">RNA polymerase sigma-70 factor (ECF subfamily)</fullName>
    </submittedName>
</protein>
<dbReference type="InterPro" id="IPR036388">
    <property type="entry name" value="WH-like_DNA-bd_sf"/>
</dbReference>
<dbReference type="InterPro" id="IPR007627">
    <property type="entry name" value="RNA_pol_sigma70_r2"/>
</dbReference>
<evidence type="ECO:0000259" key="6">
    <source>
        <dbReference type="Pfam" id="PF08281"/>
    </source>
</evidence>
<keyword evidence="4" id="KW-0804">Transcription</keyword>
<dbReference type="InterPro" id="IPR013324">
    <property type="entry name" value="RNA_pol_sigma_r3/r4-like"/>
</dbReference>
<accession>A0A4R3KWW9</accession>
<dbReference type="SUPFAM" id="SSF88946">
    <property type="entry name" value="Sigma2 domain of RNA polymerase sigma factors"/>
    <property type="match status" value="1"/>
</dbReference>
<keyword evidence="8" id="KW-1185">Reference proteome</keyword>
<dbReference type="InterPro" id="IPR013325">
    <property type="entry name" value="RNA_pol_sigma_r2"/>
</dbReference>
<comment type="caution">
    <text evidence="7">The sequence shown here is derived from an EMBL/GenBank/DDBJ whole genome shotgun (WGS) entry which is preliminary data.</text>
</comment>
<gene>
    <name evidence="7" type="ORF">EDD80_102440</name>
</gene>
<keyword evidence="3" id="KW-0731">Sigma factor</keyword>
<feature type="domain" description="RNA polymerase sigma-70 region 2" evidence="5">
    <location>
        <begin position="31"/>
        <end position="92"/>
    </location>
</feature>
<keyword evidence="2" id="KW-0805">Transcription regulation</keyword>
<evidence type="ECO:0000256" key="1">
    <source>
        <dbReference type="ARBA" id="ARBA00010641"/>
    </source>
</evidence>
<dbReference type="Pfam" id="PF04542">
    <property type="entry name" value="Sigma70_r2"/>
    <property type="match status" value="1"/>
</dbReference>
<evidence type="ECO:0000259" key="5">
    <source>
        <dbReference type="Pfam" id="PF04542"/>
    </source>
</evidence>
<organism evidence="7 8">
    <name type="scientific">Anseongella ginsenosidimutans</name>
    <dbReference type="NCBI Taxonomy" id="496056"/>
    <lineage>
        <taxon>Bacteria</taxon>
        <taxon>Pseudomonadati</taxon>
        <taxon>Bacteroidota</taxon>
        <taxon>Sphingobacteriia</taxon>
        <taxon>Sphingobacteriales</taxon>
        <taxon>Sphingobacteriaceae</taxon>
        <taxon>Anseongella</taxon>
    </lineage>
</organism>
<dbReference type="InterPro" id="IPR014327">
    <property type="entry name" value="RNA_pol_sigma70_bacteroid"/>
</dbReference>
<feature type="domain" description="RNA polymerase sigma factor 70 region 4 type 2" evidence="6">
    <location>
        <begin position="130"/>
        <end position="181"/>
    </location>
</feature>
<dbReference type="RefSeq" id="WP_225975209.1">
    <property type="nucleotide sequence ID" value="NZ_CP042432.1"/>
</dbReference>
<dbReference type="InterPro" id="IPR014284">
    <property type="entry name" value="RNA_pol_sigma-70_dom"/>
</dbReference>
<dbReference type="InterPro" id="IPR039425">
    <property type="entry name" value="RNA_pol_sigma-70-like"/>
</dbReference>
<dbReference type="AlphaFoldDB" id="A0A4R3KWW9"/>
<evidence type="ECO:0000256" key="3">
    <source>
        <dbReference type="ARBA" id="ARBA00023082"/>
    </source>
</evidence>
<dbReference type="EMBL" id="SMAD01000002">
    <property type="protein sequence ID" value="TCS89246.1"/>
    <property type="molecule type" value="Genomic_DNA"/>
</dbReference>